<evidence type="ECO:0000313" key="1">
    <source>
        <dbReference type="EMBL" id="JAE05022.1"/>
    </source>
</evidence>
<sequence>MGGVCQEIQSCHNDPCYLCRWSWTIWPWLSPGWEMCGDWAANVNSCGGRAAVCATLLHAYP</sequence>
<accession>A0A0A9EY70</accession>
<dbReference type="EMBL" id="GBRH01192874">
    <property type="protein sequence ID" value="JAE05022.1"/>
    <property type="molecule type" value="Transcribed_RNA"/>
</dbReference>
<protein>
    <submittedName>
        <fullName evidence="1">PDE135</fullName>
    </submittedName>
</protein>
<organism evidence="1">
    <name type="scientific">Arundo donax</name>
    <name type="common">Giant reed</name>
    <name type="synonym">Donax arundinaceus</name>
    <dbReference type="NCBI Taxonomy" id="35708"/>
    <lineage>
        <taxon>Eukaryota</taxon>
        <taxon>Viridiplantae</taxon>
        <taxon>Streptophyta</taxon>
        <taxon>Embryophyta</taxon>
        <taxon>Tracheophyta</taxon>
        <taxon>Spermatophyta</taxon>
        <taxon>Magnoliopsida</taxon>
        <taxon>Liliopsida</taxon>
        <taxon>Poales</taxon>
        <taxon>Poaceae</taxon>
        <taxon>PACMAD clade</taxon>
        <taxon>Arundinoideae</taxon>
        <taxon>Arundineae</taxon>
        <taxon>Arundo</taxon>
    </lineage>
</organism>
<proteinExistence type="predicted"/>
<reference evidence="1" key="1">
    <citation type="submission" date="2014-09" db="EMBL/GenBank/DDBJ databases">
        <authorList>
            <person name="Magalhaes I.L.F."/>
            <person name="Oliveira U."/>
            <person name="Santos F.R."/>
            <person name="Vidigal T.H.D.A."/>
            <person name="Brescovit A.D."/>
            <person name="Santos A.J."/>
        </authorList>
    </citation>
    <scope>NUCLEOTIDE SEQUENCE</scope>
    <source>
        <tissue evidence="1">Shoot tissue taken approximately 20 cm above the soil surface</tissue>
    </source>
</reference>
<dbReference type="AlphaFoldDB" id="A0A0A9EY70"/>
<reference evidence="1" key="2">
    <citation type="journal article" date="2015" name="Data Brief">
        <title>Shoot transcriptome of the giant reed, Arundo donax.</title>
        <authorList>
            <person name="Barrero R.A."/>
            <person name="Guerrero F.D."/>
            <person name="Moolhuijzen P."/>
            <person name="Goolsby J.A."/>
            <person name="Tidwell J."/>
            <person name="Bellgard S.E."/>
            <person name="Bellgard M.I."/>
        </authorList>
    </citation>
    <scope>NUCLEOTIDE SEQUENCE</scope>
    <source>
        <tissue evidence="1">Shoot tissue taken approximately 20 cm above the soil surface</tissue>
    </source>
</reference>
<name>A0A0A9EY70_ARUDO</name>